<evidence type="ECO:0000313" key="2">
    <source>
        <dbReference type="Proteomes" id="UP000248329"/>
    </source>
</evidence>
<accession>A0AC61L4K1</accession>
<proteinExistence type="predicted"/>
<organism evidence="1 2">
    <name type="scientific">Candidatus Methanogaster sp</name>
    <dbReference type="NCBI Taxonomy" id="3386292"/>
    <lineage>
        <taxon>Archaea</taxon>
        <taxon>Methanobacteriati</taxon>
        <taxon>Methanobacteriota</taxon>
        <taxon>Stenosarchaea group</taxon>
        <taxon>Methanomicrobia</taxon>
        <taxon>Methanosarcinales</taxon>
        <taxon>ANME-2 cluster</taxon>
        <taxon>Candidatus Methanogasteraceae</taxon>
        <taxon>Candidatus Methanogaster</taxon>
    </lineage>
</organism>
<sequence length="98" mass="10806">MKRNTRGGVSKEKALQTVVSNLRTICYEQTVEHRTSISQIAGLVGLCELALIIFIIVLSLSGWSLYGMIIASMITGSFVTNMAWFVLARREVRVGRSG</sequence>
<reference evidence="1" key="1">
    <citation type="submission" date="2018-01" db="EMBL/GenBank/DDBJ databases">
        <authorList>
            <person name="Krukenberg V."/>
        </authorList>
    </citation>
    <scope>NUCLEOTIDE SEQUENCE</scope>
    <source>
        <strain evidence="1">E20ANME2</strain>
    </source>
</reference>
<dbReference type="Proteomes" id="UP000248329">
    <property type="component" value="Unassembled WGS sequence"/>
</dbReference>
<gene>
    <name evidence="1" type="ORF">C4B59_04875</name>
</gene>
<protein>
    <submittedName>
        <fullName evidence="1">Uncharacterized protein</fullName>
    </submittedName>
</protein>
<comment type="caution">
    <text evidence="1">The sequence shown here is derived from an EMBL/GenBank/DDBJ whole genome shotgun (WGS) entry which is preliminary data.</text>
</comment>
<dbReference type="EMBL" id="PQXF01000006">
    <property type="protein sequence ID" value="PXF61288.1"/>
    <property type="molecule type" value="Genomic_DNA"/>
</dbReference>
<evidence type="ECO:0000313" key="1">
    <source>
        <dbReference type="EMBL" id="PXF61288.1"/>
    </source>
</evidence>
<name>A0AC61L4K1_9EURY</name>